<dbReference type="PANTHER" id="PTHR43377">
    <property type="entry name" value="BILIVERDIN REDUCTASE A"/>
    <property type="match status" value="1"/>
</dbReference>
<dbReference type="SUPFAM" id="SSF55347">
    <property type="entry name" value="Glyceraldehyde-3-phosphate dehydrogenase-like, C-terminal domain"/>
    <property type="match status" value="1"/>
</dbReference>
<dbReference type="SUPFAM" id="SSF51735">
    <property type="entry name" value="NAD(P)-binding Rossmann-fold domains"/>
    <property type="match status" value="1"/>
</dbReference>
<dbReference type="GO" id="GO:0000166">
    <property type="term" value="F:nucleotide binding"/>
    <property type="evidence" value="ECO:0007669"/>
    <property type="project" value="InterPro"/>
</dbReference>
<dbReference type="PANTHER" id="PTHR43377:SF1">
    <property type="entry name" value="BILIVERDIN REDUCTASE A"/>
    <property type="match status" value="1"/>
</dbReference>
<gene>
    <name evidence="3" type="ORF">KCTCHS21_11320</name>
</gene>
<keyword evidence="4" id="KW-1185">Reference proteome</keyword>
<reference evidence="3 4" key="1">
    <citation type="submission" date="2019-01" db="EMBL/GenBank/DDBJ databases">
        <title>Complete genome sequence of Cohnella hallensis HS21 isolated from Korean fir (Abies koreana) rhizospheric soil.</title>
        <authorList>
            <person name="Jiang L."/>
            <person name="Kang S.W."/>
            <person name="Kim S."/>
            <person name="Jung J."/>
            <person name="Kim C.Y."/>
            <person name="Kim D.H."/>
            <person name="Kim S.W."/>
            <person name="Lee J."/>
        </authorList>
    </citation>
    <scope>NUCLEOTIDE SEQUENCE [LARGE SCALE GENOMIC DNA]</scope>
    <source>
        <strain evidence="3 4">HS21</strain>
    </source>
</reference>
<organism evidence="3 4">
    <name type="scientific">Cohnella abietis</name>
    <dbReference type="NCBI Taxonomy" id="2507935"/>
    <lineage>
        <taxon>Bacteria</taxon>
        <taxon>Bacillati</taxon>
        <taxon>Bacillota</taxon>
        <taxon>Bacilli</taxon>
        <taxon>Bacillales</taxon>
        <taxon>Paenibacillaceae</taxon>
        <taxon>Cohnella</taxon>
    </lineage>
</organism>
<dbReference type="RefSeq" id="WP_130605746.1">
    <property type="nucleotide sequence ID" value="NZ_AP019400.1"/>
</dbReference>
<dbReference type="InterPro" id="IPR036291">
    <property type="entry name" value="NAD(P)-bd_dom_sf"/>
</dbReference>
<protein>
    <submittedName>
        <fullName evidence="3">Oxidoreductase</fullName>
    </submittedName>
</protein>
<proteinExistence type="predicted"/>
<evidence type="ECO:0000259" key="2">
    <source>
        <dbReference type="Pfam" id="PF22725"/>
    </source>
</evidence>
<dbReference type="Gene3D" id="3.40.50.720">
    <property type="entry name" value="NAD(P)-binding Rossmann-like Domain"/>
    <property type="match status" value="1"/>
</dbReference>
<dbReference type="EMBL" id="AP019400">
    <property type="protein sequence ID" value="BBI31733.1"/>
    <property type="molecule type" value="Genomic_DNA"/>
</dbReference>
<dbReference type="InterPro" id="IPR000683">
    <property type="entry name" value="Gfo/Idh/MocA-like_OxRdtase_N"/>
</dbReference>
<dbReference type="Proteomes" id="UP000289856">
    <property type="component" value="Chromosome"/>
</dbReference>
<sequence length="363" mass="40486">MKEIRLGLIGLGGMASVHAEQVEQISGAAITAICDRDSVKVAEWGTKLGIDEGSRYSDPEDLIKNAEIDAVLSITPNNVHYEIIRLCLIHDMPIMTEKPFTRTYEEAKALLELSEANNTTCMVGFSYRYTPSFRMAREMIRSGKIGQVRHVFFQYLQQWGGPLFDTKMNWRLDRSITGSGALGDLGSHMVDAARFLIGEPIEISSLMSSLITEREDPVTGNPVQVDIDDFAAFVAVLEQGIPAVFQTSRNAYGSQNQFEISVFGDTGSLQMGWEYGDTLKWVHPDEEGNQVREEINVPDEYRLKQLQDFIDLLRGTVREETATLRDGYLNQRALEAIEQAHLSKKAVKVADVGVTSDRVEVTG</sequence>
<dbReference type="Pfam" id="PF22725">
    <property type="entry name" value="GFO_IDH_MocA_C3"/>
    <property type="match status" value="1"/>
</dbReference>
<dbReference type="Pfam" id="PF01408">
    <property type="entry name" value="GFO_IDH_MocA"/>
    <property type="match status" value="1"/>
</dbReference>
<evidence type="ECO:0000259" key="1">
    <source>
        <dbReference type="Pfam" id="PF01408"/>
    </source>
</evidence>
<dbReference type="KEGG" id="cohn:KCTCHS21_11320"/>
<dbReference type="OrthoDB" id="9815825at2"/>
<dbReference type="Gene3D" id="3.30.360.10">
    <property type="entry name" value="Dihydrodipicolinate Reductase, domain 2"/>
    <property type="match status" value="1"/>
</dbReference>
<evidence type="ECO:0000313" key="4">
    <source>
        <dbReference type="Proteomes" id="UP000289856"/>
    </source>
</evidence>
<dbReference type="InterPro" id="IPR055170">
    <property type="entry name" value="GFO_IDH_MocA-like_dom"/>
</dbReference>
<accession>A0A3T1D0U7</accession>
<dbReference type="InterPro" id="IPR051450">
    <property type="entry name" value="Gfo/Idh/MocA_Oxidoreductases"/>
</dbReference>
<dbReference type="AlphaFoldDB" id="A0A3T1D0U7"/>
<feature type="domain" description="GFO/IDH/MocA-like oxidoreductase" evidence="2">
    <location>
        <begin position="133"/>
        <end position="269"/>
    </location>
</feature>
<feature type="domain" description="Gfo/Idh/MocA-like oxidoreductase N-terminal" evidence="1">
    <location>
        <begin position="4"/>
        <end position="125"/>
    </location>
</feature>
<evidence type="ECO:0000313" key="3">
    <source>
        <dbReference type="EMBL" id="BBI31733.1"/>
    </source>
</evidence>
<name>A0A3T1D0U7_9BACL</name>